<dbReference type="Pfam" id="PF06580">
    <property type="entry name" value="His_kinase"/>
    <property type="match status" value="1"/>
</dbReference>
<protein>
    <submittedName>
        <fullName evidence="7">Sensor histidine kinase</fullName>
        <ecNumber evidence="7">2.7.13.3</ecNumber>
    </submittedName>
</protein>
<dbReference type="InterPro" id="IPR003594">
    <property type="entry name" value="HATPase_dom"/>
</dbReference>
<dbReference type="SMART" id="SM00387">
    <property type="entry name" value="HATPase_c"/>
    <property type="match status" value="1"/>
</dbReference>
<dbReference type="Pfam" id="PF02518">
    <property type="entry name" value="HATPase_c"/>
    <property type="match status" value="1"/>
</dbReference>
<dbReference type="KEGG" id="carl:PXC00_01065"/>
<keyword evidence="8" id="KW-1185">Reference proteome</keyword>
<keyword evidence="3 7" id="KW-0808">Transferase</keyword>
<dbReference type="PANTHER" id="PTHR34220">
    <property type="entry name" value="SENSOR HISTIDINE KINASE YPDA"/>
    <property type="match status" value="1"/>
</dbReference>
<evidence type="ECO:0000256" key="1">
    <source>
        <dbReference type="ARBA" id="ARBA00004370"/>
    </source>
</evidence>
<dbReference type="EMBL" id="CP135996">
    <property type="protein sequence ID" value="WOC32488.1"/>
    <property type="molecule type" value="Genomic_DNA"/>
</dbReference>
<organism evidence="7 8">
    <name type="scientific">Caproicibacterium argilliputei</name>
    <dbReference type="NCBI Taxonomy" id="3030016"/>
    <lineage>
        <taxon>Bacteria</taxon>
        <taxon>Bacillati</taxon>
        <taxon>Bacillota</taxon>
        <taxon>Clostridia</taxon>
        <taxon>Eubacteriales</taxon>
        <taxon>Oscillospiraceae</taxon>
        <taxon>Caproicibacterium</taxon>
    </lineage>
</organism>
<evidence type="ECO:0000259" key="6">
    <source>
        <dbReference type="PROSITE" id="PS50885"/>
    </source>
</evidence>
<feature type="transmembrane region" description="Helical" evidence="5">
    <location>
        <begin position="20"/>
        <end position="40"/>
    </location>
</feature>
<dbReference type="SUPFAM" id="SSF55874">
    <property type="entry name" value="ATPase domain of HSP90 chaperone/DNA topoisomerase II/histidine kinase"/>
    <property type="match status" value="1"/>
</dbReference>
<dbReference type="InterPro" id="IPR010559">
    <property type="entry name" value="Sig_transdc_His_kin_internal"/>
</dbReference>
<sequence length="617" mass="68863">MPIKREHRRVRSIQKRIAVVYILVFTAFLSVLGGMTYVVFQKTLTQQVMTDHEHLLKQSQENIDLLVSNINYAFVYMSADQYTAEILNHRNLDTVSAYNYARLLKQQFTNFVDLPATDLNTVYCAYLFLNPSEPLSAWLPSFNTGGKHTASGVYNTDAVENTAWYQQAVKTHGQLGFSVQKDASGVNQIYISKLIINPYIFSDSMGVALFVVSPDAFAQQIQMSQYTKSTTILLTDNHKNVIYSGTPSGGAQPANADILQAVQQNQIDSACKTVSIDGEPYIITSNQLQWGWYMISAVPYSSLTSGMRPVLYLIMLILTGAILLGAFFVIFVARKISKPIIMLTRTMEHFNVEEAPHLPNVKLPNDEVSQLYTSFTDMTLRIRTLIADIRESHARQLQAEYDAMQAQINPHFLYNTLNSINWMIIMRKEYDISNAVSALSGIMQYSISRKGSEATVADELQHVDKFLVIEKLHYGEKVQYSCAVSEACQNCVVPKIILQPLVENAIVHGIACKEGNGHIQITGEVADGLLKMQVLDDGCGVDAAQINQRLQNGDLVPAKEHGIGVVNVNNRIRMMFGEQYGLTYSSNEKGGATVTVQLPARIKKSPQERLPGEFSKL</sequence>
<dbReference type="Gene3D" id="3.30.450.20">
    <property type="entry name" value="PAS domain"/>
    <property type="match status" value="1"/>
</dbReference>
<comment type="subcellular location">
    <subcellularLocation>
        <location evidence="1">Membrane</location>
    </subcellularLocation>
</comment>
<keyword evidence="5" id="KW-1133">Transmembrane helix</keyword>
<keyword evidence="5" id="KW-0812">Transmembrane</keyword>
<dbReference type="Gene3D" id="3.30.565.10">
    <property type="entry name" value="Histidine kinase-like ATPase, C-terminal domain"/>
    <property type="match status" value="1"/>
</dbReference>
<dbReference type="PANTHER" id="PTHR34220:SF7">
    <property type="entry name" value="SENSOR HISTIDINE KINASE YPDA"/>
    <property type="match status" value="1"/>
</dbReference>
<proteinExistence type="predicted"/>
<evidence type="ECO:0000256" key="4">
    <source>
        <dbReference type="ARBA" id="ARBA00022777"/>
    </source>
</evidence>
<evidence type="ECO:0000256" key="3">
    <source>
        <dbReference type="ARBA" id="ARBA00022679"/>
    </source>
</evidence>
<dbReference type="Proteomes" id="UP001300604">
    <property type="component" value="Chromosome"/>
</dbReference>
<evidence type="ECO:0000313" key="7">
    <source>
        <dbReference type="EMBL" id="WOC32488.1"/>
    </source>
</evidence>
<evidence type="ECO:0000256" key="2">
    <source>
        <dbReference type="ARBA" id="ARBA00022553"/>
    </source>
</evidence>
<dbReference type="RefSeq" id="WP_275844650.1">
    <property type="nucleotide sequence ID" value="NZ_CP135996.1"/>
</dbReference>
<dbReference type="AlphaFoldDB" id="A0AA97H1I9"/>
<dbReference type="InterPro" id="IPR050640">
    <property type="entry name" value="Bact_2-comp_sensor_kinase"/>
</dbReference>
<keyword evidence="5" id="KW-0472">Membrane</keyword>
<dbReference type="GO" id="GO:0000155">
    <property type="term" value="F:phosphorelay sensor kinase activity"/>
    <property type="evidence" value="ECO:0007669"/>
    <property type="project" value="InterPro"/>
</dbReference>
<keyword evidence="2" id="KW-0597">Phosphoprotein</keyword>
<keyword evidence="4 7" id="KW-0418">Kinase</keyword>
<reference evidence="7 8" key="1">
    <citation type="submission" date="2024-06" db="EMBL/GenBank/DDBJ databases">
        <title>Caproicibacterium argilliputei sp. nov, a novel caproic acid producing anaerobic bacterium isolated from pit mud.</title>
        <authorList>
            <person name="Xia S."/>
        </authorList>
    </citation>
    <scope>NUCLEOTIDE SEQUENCE [LARGE SCALE GENOMIC DNA]</scope>
    <source>
        <strain evidence="7 8">ZCY20-5</strain>
    </source>
</reference>
<name>A0AA97H1I9_9FIRM</name>
<feature type="transmembrane region" description="Helical" evidence="5">
    <location>
        <begin position="310"/>
        <end position="333"/>
    </location>
</feature>
<evidence type="ECO:0000313" key="8">
    <source>
        <dbReference type="Proteomes" id="UP001300604"/>
    </source>
</evidence>
<reference evidence="8" key="3">
    <citation type="submission" date="2024-06" db="EMBL/GenBank/DDBJ databases">
        <authorList>
            <person name="Zeng C."/>
        </authorList>
    </citation>
    <scope>NUCLEOTIDE SEQUENCE [LARGE SCALE GENOMIC DNA]</scope>
    <source>
        <strain evidence="8">ZCY20-5</strain>
    </source>
</reference>
<dbReference type="GO" id="GO:0016020">
    <property type="term" value="C:membrane"/>
    <property type="evidence" value="ECO:0007669"/>
    <property type="project" value="UniProtKB-SubCell"/>
</dbReference>
<feature type="domain" description="HAMP" evidence="6">
    <location>
        <begin position="334"/>
        <end position="387"/>
    </location>
</feature>
<accession>A0AA97H1I9</accession>
<dbReference type="InterPro" id="IPR036890">
    <property type="entry name" value="HATPase_C_sf"/>
</dbReference>
<gene>
    <name evidence="7" type="ORF">PXC00_01065</name>
</gene>
<dbReference type="PROSITE" id="PS50885">
    <property type="entry name" value="HAMP"/>
    <property type="match status" value="1"/>
</dbReference>
<dbReference type="EC" id="2.7.13.3" evidence="7"/>
<dbReference type="Gene3D" id="6.10.340.10">
    <property type="match status" value="1"/>
</dbReference>
<reference evidence="8" key="2">
    <citation type="submission" date="2024-06" db="EMBL/GenBank/DDBJ databases">
        <title>Caproicibacterium argilliputei sp. nov, a novel caproic acid producing anaerobic bacterium isolated from pit mud.</title>
        <authorList>
            <person name="Zeng C."/>
        </authorList>
    </citation>
    <scope>NUCLEOTIDE SEQUENCE [LARGE SCALE GENOMIC DNA]</scope>
    <source>
        <strain evidence="8">ZCY20-5</strain>
    </source>
</reference>
<dbReference type="InterPro" id="IPR003660">
    <property type="entry name" value="HAMP_dom"/>
</dbReference>
<evidence type="ECO:0000256" key="5">
    <source>
        <dbReference type="SAM" id="Phobius"/>
    </source>
</evidence>